<evidence type="ECO:0000313" key="1">
    <source>
        <dbReference type="EMBL" id="CAG8668297.1"/>
    </source>
</evidence>
<dbReference type="Proteomes" id="UP000789739">
    <property type="component" value="Unassembled WGS sequence"/>
</dbReference>
<organism evidence="1 2">
    <name type="scientific">Paraglomus brasilianum</name>
    <dbReference type="NCBI Taxonomy" id="144538"/>
    <lineage>
        <taxon>Eukaryota</taxon>
        <taxon>Fungi</taxon>
        <taxon>Fungi incertae sedis</taxon>
        <taxon>Mucoromycota</taxon>
        <taxon>Glomeromycotina</taxon>
        <taxon>Glomeromycetes</taxon>
        <taxon>Paraglomerales</taxon>
        <taxon>Paraglomeraceae</taxon>
        <taxon>Paraglomus</taxon>
    </lineage>
</organism>
<dbReference type="EMBL" id="CAJVPI010004526">
    <property type="protein sequence ID" value="CAG8668297.1"/>
    <property type="molecule type" value="Genomic_DNA"/>
</dbReference>
<evidence type="ECO:0000313" key="2">
    <source>
        <dbReference type="Proteomes" id="UP000789739"/>
    </source>
</evidence>
<gene>
    <name evidence="1" type="ORF">PBRASI_LOCUS11163</name>
</gene>
<sequence length="203" mass="23110">TIHEKLNEDHISYILIQVKNWTMDNNGDNYLLSATALLSPAYIGVEKLPHMPFLSLYLQLGATTEFVDVQLAKVKARQTRQINLCKRKIEEVLEDYQVDDDTTRDEFIKKIRIDGSKDVSDAEITAFRESFQVPLALFGLSSNMYGCLEQFMPVSATSSSTTTKDLTGNFKQLLTAWVDPTMGEHPEKIKIIKRMVPLVYETE</sequence>
<comment type="caution">
    <text evidence="1">The sequence shown here is derived from an EMBL/GenBank/DDBJ whole genome shotgun (WGS) entry which is preliminary data.</text>
</comment>
<feature type="non-terminal residue" evidence="1">
    <location>
        <position position="1"/>
    </location>
</feature>
<dbReference type="AlphaFoldDB" id="A0A9N9E8J9"/>
<accession>A0A9N9E8J9</accession>
<dbReference type="OrthoDB" id="2411761at2759"/>
<protein>
    <submittedName>
        <fullName evidence="1">3420_t:CDS:1</fullName>
    </submittedName>
</protein>
<name>A0A9N9E8J9_9GLOM</name>
<keyword evidence="2" id="KW-1185">Reference proteome</keyword>
<proteinExistence type="predicted"/>
<reference evidence="1" key="1">
    <citation type="submission" date="2021-06" db="EMBL/GenBank/DDBJ databases">
        <authorList>
            <person name="Kallberg Y."/>
            <person name="Tangrot J."/>
            <person name="Rosling A."/>
        </authorList>
    </citation>
    <scope>NUCLEOTIDE SEQUENCE</scope>
    <source>
        <strain evidence="1">BR232B</strain>
    </source>
</reference>